<keyword evidence="2" id="KW-1185">Reference proteome</keyword>
<dbReference type="RefSeq" id="WP_106511027.1">
    <property type="nucleotide sequence ID" value="NZ_PXYI01000001.1"/>
</dbReference>
<keyword evidence="1" id="KW-0560">Oxidoreductase</keyword>
<sequence>MDLDLHGAERHGGALNAHDLDGLTAFVEGVLRGRPGARLTENGGFRDMLTVPDAVAATRLGPKARPVRAMLFDKSAARNWSLGWHQDRTVAVQAQAEVPGYTAWTVKQGIIHVVPPVALLQRMLTMRIHLDPVGIDAAPLLIAPGSHRHGLIPETAVAGMVTDAGIAACLADAGDLWVYASLILHASERSRADRRRRVLQIFYSADDLPPPLEWLGV</sequence>
<proteinExistence type="predicted"/>
<dbReference type="Gene3D" id="2.60.120.620">
    <property type="entry name" value="q2cbj1_9rhob like domain"/>
    <property type="match status" value="1"/>
</dbReference>
<protein>
    <submittedName>
        <fullName evidence="1">Phytanoyl-CoA dioxygenase</fullName>
    </submittedName>
</protein>
<evidence type="ECO:0000313" key="1">
    <source>
        <dbReference type="EMBL" id="PSJ43007.1"/>
    </source>
</evidence>
<keyword evidence="1" id="KW-0223">Dioxygenase</keyword>
<name>A0A2P7QYH6_9SPHN</name>
<dbReference type="Proteomes" id="UP000241167">
    <property type="component" value="Unassembled WGS sequence"/>
</dbReference>
<dbReference type="GO" id="GO:0016706">
    <property type="term" value="F:2-oxoglutarate-dependent dioxygenase activity"/>
    <property type="evidence" value="ECO:0007669"/>
    <property type="project" value="UniProtKB-ARBA"/>
</dbReference>
<dbReference type="AlphaFoldDB" id="A0A2P7QYH6"/>
<evidence type="ECO:0000313" key="2">
    <source>
        <dbReference type="Proteomes" id="UP000241167"/>
    </source>
</evidence>
<gene>
    <name evidence="1" type="ORF">C7I55_00940</name>
</gene>
<dbReference type="Pfam" id="PF05721">
    <property type="entry name" value="PhyH"/>
    <property type="match status" value="1"/>
</dbReference>
<comment type="caution">
    <text evidence="1">The sequence shown here is derived from an EMBL/GenBank/DDBJ whole genome shotgun (WGS) entry which is preliminary data.</text>
</comment>
<organism evidence="1 2">
    <name type="scientific">Allosphingosinicella deserti</name>
    <dbReference type="NCBI Taxonomy" id="2116704"/>
    <lineage>
        <taxon>Bacteria</taxon>
        <taxon>Pseudomonadati</taxon>
        <taxon>Pseudomonadota</taxon>
        <taxon>Alphaproteobacteria</taxon>
        <taxon>Sphingomonadales</taxon>
        <taxon>Sphingomonadaceae</taxon>
        <taxon>Allosphingosinicella</taxon>
    </lineage>
</organism>
<dbReference type="OrthoDB" id="9791262at2"/>
<dbReference type="SUPFAM" id="SSF51197">
    <property type="entry name" value="Clavaminate synthase-like"/>
    <property type="match status" value="1"/>
</dbReference>
<dbReference type="EMBL" id="PXYI01000001">
    <property type="protein sequence ID" value="PSJ43007.1"/>
    <property type="molecule type" value="Genomic_DNA"/>
</dbReference>
<dbReference type="InterPro" id="IPR008775">
    <property type="entry name" value="Phytyl_CoA_dOase-like"/>
</dbReference>
<accession>A0A2P7QYH6</accession>
<reference evidence="1 2" key="1">
    <citation type="submission" date="2018-03" db="EMBL/GenBank/DDBJ databases">
        <title>The draft genome of Sphingosinicella sp. GL-C-18.</title>
        <authorList>
            <person name="Liu L."/>
            <person name="Li L."/>
            <person name="Liang L."/>
            <person name="Zhang X."/>
            <person name="Wang T."/>
        </authorList>
    </citation>
    <scope>NUCLEOTIDE SEQUENCE [LARGE SCALE GENOMIC DNA]</scope>
    <source>
        <strain evidence="1 2">GL-C-18</strain>
    </source>
</reference>